<reference evidence="2" key="2">
    <citation type="journal article" date="2009" name="Genome Res.">
        <title>Comparative genomic analyses of the human fungal pathogens Coccidioides and their relatives.</title>
        <authorList>
            <person name="Sharpton T.J."/>
            <person name="Stajich J.E."/>
            <person name="Rounsley S.D."/>
            <person name="Gardner M.J."/>
            <person name="Wortman J.R."/>
            <person name="Jordar V.S."/>
            <person name="Maiti R."/>
            <person name="Kodira C.D."/>
            <person name="Neafsey D.E."/>
            <person name="Zeng Q."/>
            <person name="Hung C.-Y."/>
            <person name="McMahan C."/>
            <person name="Muszewska A."/>
            <person name="Grynberg M."/>
            <person name="Mandel M.A."/>
            <person name="Kellner E.M."/>
            <person name="Barker B.M."/>
            <person name="Galgiani J.N."/>
            <person name="Orbach M.J."/>
            <person name="Kirkland T.N."/>
            <person name="Cole G.T."/>
            <person name="Henn M.R."/>
            <person name="Birren B.W."/>
            <person name="Taylor J.W."/>
        </authorList>
    </citation>
    <scope>NUCLEOTIDE SEQUENCE [LARGE SCALE GENOMIC DNA]</scope>
    <source>
        <strain evidence="2">RMSCC 3488</strain>
    </source>
</reference>
<gene>
    <name evidence="1" type="ORF">CPAG_02985</name>
</gene>
<reference evidence="2" key="3">
    <citation type="journal article" date="2010" name="Genome Res.">
        <title>Population genomic sequencing of Coccidioides fungi reveals recent hybridization and transposon control.</title>
        <authorList>
            <person name="Neafsey D.E."/>
            <person name="Barker B.M."/>
            <person name="Sharpton T.J."/>
            <person name="Stajich J.E."/>
            <person name="Park D.J."/>
            <person name="Whiston E."/>
            <person name="Hung C.-Y."/>
            <person name="McMahan C."/>
            <person name="White J."/>
            <person name="Sykes S."/>
            <person name="Heiman D."/>
            <person name="Young S."/>
            <person name="Zeng Q."/>
            <person name="Abouelleil A."/>
            <person name="Aftuck L."/>
            <person name="Bessette D."/>
            <person name="Brown A."/>
            <person name="FitzGerald M."/>
            <person name="Lui A."/>
            <person name="Macdonald J.P."/>
            <person name="Priest M."/>
            <person name="Orbach M.J."/>
            <person name="Galgiani J.N."/>
            <person name="Kirkland T.N."/>
            <person name="Cole G.T."/>
            <person name="Birren B.W."/>
            <person name="Henn M.R."/>
            <person name="Taylor J.W."/>
            <person name="Rounsley S.D."/>
        </authorList>
    </citation>
    <scope>NUCLEOTIDE SEQUENCE [LARGE SCALE GENOMIC DNA]</scope>
    <source>
        <strain evidence="2">RMSCC 3488</strain>
    </source>
</reference>
<accession>A0A0J6F1B8</accession>
<dbReference type="AlphaFoldDB" id="A0A0J6F1B8"/>
<organism evidence="1 2">
    <name type="scientific">Coccidioides posadasii RMSCC 3488</name>
    <dbReference type="NCBI Taxonomy" id="454284"/>
    <lineage>
        <taxon>Eukaryota</taxon>
        <taxon>Fungi</taxon>
        <taxon>Dikarya</taxon>
        <taxon>Ascomycota</taxon>
        <taxon>Pezizomycotina</taxon>
        <taxon>Eurotiomycetes</taxon>
        <taxon>Eurotiomycetidae</taxon>
        <taxon>Onygenales</taxon>
        <taxon>Onygenaceae</taxon>
        <taxon>Coccidioides</taxon>
    </lineage>
</organism>
<sequence length="121" mass="13699">MTKDDGRARSTVPRGSTLSIVKRECVHVAGDHFAPHLLCRSLAKIGFDSVEKFEINPRKTIISGRQLYRTQVVHQRPEKTVDDLSKLLLHCVLATLFTTAFENNGKYAVFSCLEEDELIIR</sequence>
<proteinExistence type="predicted"/>
<protein>
    <submittedName>
        <fullName evidence="1">Uncharacterized protein</fullName>
    </submittedName>
</protein>
<dbReference type="EMBL" id="DS268110">
    <property type="protein sequence ID" value="KMM66646.1"/>
    <property type="molecule type" value="Genomic_DNA"/>
</dbReference>
<evidence type="ECO:0000313" key="1">
    <source>
        <dbReference type="EMBL" id="KMM66646.1"/>
    </source>
</evidence>
<dbReference type="VEuPathDB" id="FungiDB:CPAG_02985"/>
<name>A0A0J6F1B8_COCPO</name>
<evidence type="ECO:0000313" key="2">
    <source>
        <dbReference type="Proteomes" id="UP000054567"/>
    </source>
</evidence>
<dbReference type="Proteomes" id="UP000054567">
    <property type="component" value="Unassembled WGS sequence"/>
</dbReference>
<reference evidence="1 2" key="1">
    <citation type="submission" date="2007-06" db="EMBL/GenBank/DDBJ databases">
        <title>The Genome Sequence of Coccidioides posadasii RMSCC_3488.</title>
        <authorList>
            <consortium name="Coccidioides Genome Resources Consortium"/>
            <consortium name="The Broad Institute Genome Sequencing Platform"/>
            <person name="Henn M.R."/>
            <person name="Sykes S."/>
            <person name="Young S."/>
            <person name="Jaffe D."/>
            <person name="Berlin A."/>
            <person name="Alvarez P."/>
            <person name="Butler J."/>
            <person name="Gnerre S."/>
            <person name="Grabherr M."/>
            <person name="Mauceli E."/>
            <person name="Brockman W."/>
            <person name="Kodira C."/>
            <person name="Alvarado L."/>
            <person name="Zeng Q."/>
            <person name="Crawford M."/>
            <person name="Antoine C."/>
            <person name="Devon K."/>
            <person name="Galgiani J."/>
            <person name="Orsborn K."/>
            <person name="Lewis M.L."/>
            <person name="Nusbaum C."/>
            <person name="Galagan J."/>
            <person name="Birren B."/>
        </authorList>
    </citation>
    <scope>NUCLEOTIDE SEQUENCE [LARGE SCALE GENOMIC DNA]</scope>
    <source>
        <strain evidence="1 2">RMSCC 3488</strain>
    </source>
</reference>